<dbReference type="PANTHER" id="PTHR47506">
    <property type="entry name" value="TRANSCRIPTIONAL REGULATORY PROTEIN"/>
    <property type="match status" value="1"/>
</dbReference>
<name>A0AAW8DHG6_9MICC</name>
<dbReference type="EMBL" id="JAUSRG010000003">
    <property type="protein sequence ID" value="MDP9904604.1"/>
    <property type="molecule type" value="Genomic_DNA"/>
</dbReference>
<dbReference type="GO" id="GO:0003677">
    <property type="term" value="F:DNA binding"/>
    <property type="evidence" value="ECO:0007669"/>
    <property type="project" value="UniProtKB-UniRule"/>
</dbReference>
<evidence type="ECO:0000256" key="1">
    <source>
        <dbReference type="ARBA" id="ARBA00023015"/>
    </source>
</evidence>
<dbReference type="Proteomes" id="UP001242995">
    <property type="component" value="Unassembled WGS sequence"/>
</dbReference>
<dbReference type="PANTHER" id="PTHR47506:SF3">
    <property type="entry name" value="HTH-TYPE TRANSCRIPTIONAL REGULATOR LMRA"/>
    <property type="match status" value="1"/>
</dbReference>
<dbReference type="InterPro" id="IPR036271">
    <property type="entry name" value="Tet_transcr_reg_TetR-rel_C_sf"/>
</dbReference>
<keyword evidence="2 4" id="KW-0238">DNA-binding</keyword>
<protein>
    <submittedName>
        <fullName evidence="6">AcrR family transcriptional regulator</fullName>
    </submittedName>
</protein>
<evidence type="ECO:0000256" key="2">
    <source>
        <dbReference type="ARBA" id="ARBA00023125"/>
    </source>
</evidence>
<dbReference type="InterPro" id="IPR047923">
    <property type="entry name" value="ArpA-like"/>
</dbReference>
<dbReference type="Proteomes" id="UP001230951">
    <property type="component" value="Unassembled WGS sequence"/>
</dbReference>
<dbReference type="InterPro" id="IPR001647">
    <property type="entry name" value="HTH_TetR"/>
</dbReference>
<gene>
    <name evidence="6" type="ORF">J2S90_001559</name>
    <name evidence="7" type="ORF">J2S93_002394</name>
</gene>
<comment type="caution">
    <text evidence="6">The sequence shown here is derived from an EMBL/GenBank/DDBJ whole genome shotgun (WGS) entry which is preliminary data.</text>
</comment>
<dbReference type="EMBL" id="JAUSTF010000004">
    <property type="protein sequence ID" value="MDQ0180967.1"/>
    <property type="molecule type" value="Genomic_DNA"/>
</dbReference>
<keyword evidence="8" id="KW-1185">Reference proteome</keyword>
<accession>A0AAW8DHG6</accession>
<dbReference type="PRINTS" id="PR00455">
    <property type="entry name" value="HTHTETR"/>
</dbReference>
<reference evidence="6 8" key="1">
    <citation type="submission" date="2023-07" db="EMBL/GenBank/DDBJ databases">
        <title>Sorghum-associated microbial communities from plants grown in Nebraska, USA.</title>
        <authorList>
            <person name="Schachtman D."/>
        </authorList>
    </citation>
    <scope>NUCLEOTIDE SEQUENCE</scope>
    <source>
        <strain evidence="6">DS1006</strain>
        <strain evidence="7 8">DS1016</strain>
    </source>
</reference>
<dbReference type="Pfam" id="PF00440">
    <property type="entry name" value="TetR_N"/>
    <property type="match status" value="1"/>
</dbReference>
<dbReference type="PROSITE" id="PS01081">
    <property type="entry name" value="HTH_TETR_1"/>
    <property type="match status" value="1"/>
</dbReference>
<dbReference type="RefSeq" id="WP_306960399.1">
    <property type="nucleotide sequence ID" value="NZ_JAUSRG010000003.1"/>
</dbReference>
<evidence type="ECO:0000313" key="6">
    <source>
        <dbReference type="EMBL" id="MDP9904604.1"/>
    </source>
</evidence>
<dbReference type="PROSITE" id="PS50977">
    <property type="entry name" value="HTH_TETR_2"/>
    <property type="match status" value="1"/>
</dbReference>
<feature type="DNA-binding region" description="H-T-H motif" evidence="4">
    <location>
        <begin position="31"/>
        <end position="50"/>
    </location>
</feature>
<sequence length="212" mass="22828">MVLQDRARATLEAIIGGAASVFAAQGYSNASLAQVSAAAGVTKGALYFHFKSKEDLARAVIDEQRRIVRTGGEEILARDRPALAKMVLMCRMYGRQLVNEPVVKAGIRLTLEASAFSDPVPQPYEDWIAVMQALAERGKQEGHIGPGVDPDDLAGFIVASFTGVQMVSDVLTGRKDVIQRIEEMWAFLLAGIVHEDFQMGADFLPGLVPAAA</sequence>
<evidence type="ECO:0000313" key="9">
    <source>
        <dbReference type="Proteomes" id="UP001242995"/>
    </source>
</evidence>
<dbReference type="AlphaFoldDB" id="A0AAW8DHG6"/>
<dbReference type="NCBIfam" id="NF041196">
    <property type="entry name" value="ScbR_bind_reg"/>
    <property type="match status" value="1"/>
</dbReference>
<evidence type="ECO:0000259" key="5">
    <source>
        <dbReference type="PROSITE" id="PS50977"/>
    </source>
</evidence>
<dbReference type="Pfam" id="PF21935">
    <property type="entry name" value="TetR_C_45"/>
    <property type="match status" value="1"/>
</dbReference>
<dbReference type="SUPFAM" id="SSF46689">
    <property type="entry name" value="Homeodomain-like"/>
    <property type="match status" value="1"/>
</dbReference>
<organism evidence="6 9">
    <name type="scientific">Arthrobacter bambusae</name>
    <dbReference type="NCBI Taxonomy" id="1338426"/>
    <lineage>
        <taxon>Bacteria</taxon>
        <taxon>Bacillati</taxon>
        <taxon>Actinomycetota</taxon>
        <taxon>Actinomycetes</taxon>
        <taxon>Micrococcales</taxon>
        <taxon>Micrococcaceae</taxon>
        <taxon>Arthrobacter</taxon>
    </lineage>
</organism>
<evidence type="ECO:0000256" key="3">
    <source>
        <dbReference type="ARBA" id="ARBA00023163"/>
    </source>
</evidence>
<dbReference type="SUPFAM" id="SSF48498">
    <property type="entry name" value="Tetracyclin repressor-like, C-terminal domain"/>
    <property type="match status" value="1"/>
</dbReference>
<dbReference type="InterPro" id="IPR009057">
    <property type="entry name" value="Homeodomain-like_sf"/>
</dbReference>
<feature type="domain" description="HTH tetR-type" evidence="5">
    <location>
        <begin position="8"/>
        <end position="68"/>
    </location>
</feature>
<evidence type="ECO:0000313" key="7">
    <source>
        <dbReference type="EMBL" id="MDQ0180967.1"/>
    </source>
</evidence>
<keyword evidence="1" id="KW-0805">Transcription regulation</keyword>
<proteinExistence type="predicted"/>
<dbReference type="InterPro" id="IPR054126">
    <property type="entry name" value="CprB_TetR_C"/>
</dbReference>
<dbReference type="InterPro" id="IPR023772">
    <property type="entry name" value="DNA-bd_HTH_TetR-type_CS"/>
</dbReference>
<evidence type="ECO:0000313" key="8">
    <source>
        <dbReference type="Proteomes" id="UP001230951"/>
    </source>
</evidence>
<evidence type="ECO:0000256" key="4">
    <source>
        <dbReference type="PROSITE-ProRule" id="PRU00335"/>
    </source>
</evidence>
<dbReference type="Gene3D" id="1.10.357.10">
    <property type="entry name" value="Tetracycline Repressor, domain 2"/>
    <property type="match status" value="1"/>
</dbReference>
<keyword evidence="3" id="KW-0804">Transcription</keyword>